<dbReference type="Gene3D" id="3.30.70.330">
    <property type="match status" value="1"/>
</dbReference>
<feature type="domain" description="RRM" evidence="2">
    <location>
        <begin position="30"/>
        <end position="107"/>
    </location>
</feature>
<dbReference type="InterPro" id="IPR035979">
    <property type="entry name" value="RBD_domain_sf"/>
</dbReference>
<reference evidence="3" key="1">
    <citation type="submission" date="2023-04" db="EMBL/GenBank/DDBJ databases">
        <authorList>
            <person name="Vijverberg K."/>
            <person name="Xiong W."/>
            <person name="Schranz E."/>
        </authorList>
    </citation>
    <scope>NUCLEOTIDE SEQUENCE</scope>
</reference>
<organism evidence="3 4">
    <name type="scientific">Lactuca saligna</name>
    <name type="common">Willowleaf lettuce</name>
    <dbReference type="NCBI Taxonomy" id="75948"/>
    <lineage>
        <taxon>Eukaryota</taxon>
        <taxon>Viridiplantae</taxon>
        <taxon>Streptophyta</taxon>
        <taxon>Embryophyta</taxon>
        <taxon>Tracheophyta</taxon>
        <taxon>Spermatophyta</taxon>
        <taxon>Magnoliopsida</taxon>
        <taxon>eudicotyledons</taxon>
        <taxon>Gunneridae</taxon>
        <taxon>Pentapetalae</taxon>
        <taxon>asterids</taxon>
        <taxon>campanulids</taxon>
        <taxon>Asterales</taxon>
        <taxon>Asteraceae</taxon>
        <taxon>Cichorioideae</taxon>
        <taxon>Cichorieae</taxon>
        <taxon>Lactucinae</taxon>
        <taxon>Lactuca</taxon>
    </lineage>
</organism>
<dbReference type="CDD" id="cd00590">
    <property type="entry name" value="RRM_SF"/>
    <property type="match status" value="1"/>
</dbReference>
<evidence type="ECO:0000259" key="2">
    <source>
        <dbReference type="PROSITE" id="PS50102"/>
    </source>
</evidence>
<evidence type="ECO:0000313" key="3">
    <source>
        <dbReference type="EMBL" id="CAI9274475.1"/>
    </source>
</evidence>
<accession>A0AA35YI76</accession>
<proteinExistence type="predicted"/>
<keyword evidence="1" id="KW-0694">RNA-binding</keyword>
<sequence length="232" mass="26527">MDNMLPTEDEWMQVRRRKHQQRRVPMSDETTFFVTNIPNGATKTEFKKIFSSFGRLSDVFFVDKKGKDRKNFGFIRYLGVESVKEMEPKLNGVKCIKNILEINLEKHGRKVPLRGHFQSNRAWKNRTNSVQTILGISKARTTFPHPPPPPPPPTHILLTTLQVDKDMDEWIHKSTLIGEALSLSHLGYALMSIHSDIGVEVKYVGGMQAILCFKSMVDANKIRIIDRIPSNG</sequence>
<name>A0AA35YI76_LACSI</name>
<dbReference type="SUPFAM" id="SSF54928">
    <property type="entry name" value="RNA-binding domain, RBD"/>
    <property type="match status" value="1"/>
</dbReference>
<gene>
    <name evidence="3" type="ORF">LSALG_LOCUS14558</name>
</gene>
<dbReference type="AlphaFoldDB" id="A0AA35YI76"/>
<dbReference type="EMBL" id="OX465079">
    <property type="protein sequence ID" value="CAI9274475.1"/>
    <property type="molecule type" value="Genomic_DNA"/>
</dbReference>
<evidence type="ECO:0000256" key="1">
    <source>
        <dbReference type="PROSITE-ProRule" id="PRU00176"/>
    </source>
</evidence>
<dbReference type="Pfam" id="PF00076">
    <property type="entry name" value="RRM_1"/>
    <property type="match status" value="1"/>
</dbReference>
<dbReference type="PROSITE" id="PS50102">
    <property type="entry name" value="RRM"/>
    <property type="match status" value="1"/>
</dbReference>
<dbReference type="GO" id="GO:0003723">
    <property type="term" value="F:RNA binding"/>
    <property type="evidence" value="ECO:0007669"/>
    <property type="project" value="UniProtKB-UniRule"/>
</dbReference>
<keyword evidence="4" id="KW-1185">Reference proteome</keyword>
<dbReference type="Proteomes" id="UP001177003">
    <property type="component" value="Chromosome 3"/>
</dbReference>
<dbReference type="InterPro" id="IPR000504">
    <property type="entry name" value="RRM_dom"/>
</dbReference>
<dbReference type="SMART" id="SM00360">
    <property type="entry name" value="RRM"/>
    <property type="match status" value="1"/>
</dbReference>
<dbReference type="InterPro" id="IPR012677">
    <property type="entry name" value="Nucleotide-bd_a/b_plait_sf"/>
</dbReference>
<evidence type="ECO:0000313" key="4">
    <source>
        <dbReference type="Proteomes" id="UP001177003"/>
    </source>
</evidence>
<protein>
    <recommendedName>
        <fullName evidence="2">RRM domain-containing protein</fullName>
    </recommendedName>
</protein>